<dbReference type="NCBIfam" id="TIGR01976">
    <property type="entry name" value="am_tr_V_VC1184"/>
    <property type="match status" value="1"/>
</dbReference>
<dbReference type="InterPro" id="IPR011340">
    <property type="entry name" value="Cys_dSase-rel"/>
</dbReference>
<evidence type="ECO:0000313" key="3">
    <source>
        <dbReference type="Proteomes" id="UP000505210"/>
    </source>
</evidence>
<dbReference type="InterPro" id="IPR015421">
    <property type="entry name" value="PyrdxlP-dep_Trfase_major"/>
</dbReference>
<evidence type="ECO:0000313" key="2">
    <source>
        <dbReference type="EMBL" id="QKD82145.1"/>
    </source>
</evidence>
<gene>
    <name evidence="2" type="ORF">HPC62_07995</name>
</gene>
<evidence type="ECO:0000259" key="1">
    <source>
        <dbReference type="Pfam" id="PF00266"/>
    </source>
</evidence>
<dbReference type="EMBL" id="CP053661">
    <property type="protein sequence ID" value="QKD82145.1"/>
    <property type="molecule type" value="Genomic_DNA"/>
</dbReference>
<dbReference type="Gene3D" id="3.90.1150.10">
    <property type="entry name" value="Aspartate Aminotransferase, domain 1"/>
    <property type="match status" value="1"/>
</dbReference>
<dbReference type="SUPFAM" id="SSF53383">
    <property type="entry name" value="PLP-dependent transferases"/>
    <property type="match status" value="1"/>
</dbReference>
<dbReference type="Proteomes" id="UP000505210">
    <property type="component" value="Chromosome"/>
</dbReference>
<dbReference type="InterPro" id="IPR000192">
    <property type="entry name" value="Aminotrans_V_dom"/>
</dbReference>
<feature type="domain" description="Aminotransferase class V" evidence="1">
    <location>
        <begin position="25"/>
        <end position="407"/>
    </location>
</feature>
<dbReference type="AlphaFoldDB" id="A0A6M8BI70"/>
<dbReference type="RefSeq" id="WP_172354653.1">
    <property type="nucleotide sequence ID" value="NZ_CP053661.1"/>
</dbReference>
<name>A0A6M8BI70_9CYAN</name>
<protein>
    <submittedName>
        <fullName evidence="2">Cysteine desulfurase-like protein</fullName>
    </submittedName>
</protein>
<dbReference type="PANTHER" id="PTHR43586:SF21">
    <property type="entry name" value="PYRIDOXAL PHOSPHATE (PLP)-DEPENDENT ASPARTATE AMINOTRANSFERASE SUPERFAMILY"/>
    <property type="match status" value="1"/>
</dbReference>
<dbReference type="PANTHER" id="PTHR43586">
    <property type="entry name" value="CYSTEINE DESULFURASE"/>
    <property type="match status" value="1"/>
</dbReference>
<organism evidence="2 3">
    <name type="scientific">Thermoleptolyngbya sichuanensis A183</name>
    <dbReference type="NCBI Taxonomy" id="2737172"/>
    <lineage>
        <taxon>Bacteria</taxon>
        <taxon>Bacillati</taxon>
        <taxon>Cyanobacteriota</taxon>
        <taxon>Cyanophyceae</taxon>
        <taxon>Oculatellales</taxon>
        <taxon>Oculatellaceae</taxon>
        <taxon>Thermoleptolyngbya</taxon>
        <taxon>Thermoleptolyngbya sichuanensis</taxon>
    </lineage>
</organism>
<sequence>MLTTARPLQLDYVRAQFPALAGEWVFFDNAGGSQTLKRVADRISDYLLTTNVQLGASYNVSQQSTARVAEAAQAAAMLINAAEPGEVVMGGSTTLLLRILSLCLGQTFRPGDEIIVTNCDHESNIGCWLDLRKQGIIVKFWNLNPETLQLDLDTLAQLMTPRTRLVALTHVSNILGTINPIRQIADLVHERGAMICVDGVAYAPHRRVDVQALDVDFYVFSFYKVYGPHYALLYGKREHLLTMPGINHYFIGQETIPYKFQPGNVNFELSYGAAGVVDYLSDLAVQHGSDRPSSDLSARLSDAFDRIAEHEELLSDRLLSYLHRQPRVKLWGDPTADRDRRVPTIAFTVGQLNSATIPPQIDRHHIGIRYGDFYARRLIEDLGLAQQNGVVRVSMVHYNTLEECDRLIAALDPIIGS</sequence>
<keyword evidence="3" id="KW-1185">Reference proteome</keyword>
<dbReference type="Gene3D" id="3.40.640.10">
    <property type="entry name" value="Type I PLP-dependent aspartate aminotransferase-like (Major domain)"/>
    <property type="match status" value="1"/>
</dbReference>
<reference evidence="2 3" key="1">
    <citation type="submission" date="2020-05" db="EMBL/GenBank/DDBJ databases">
        <title>Complete genome sequence of of a novel Thermoleptolyngbya strain isolated from hot springs of Ganzi, Sichuan China.</title>
        <authorList>
            <person name="Tang J."/>
            <person name="Daroch M."/>
            <person name="Li L."/>
            <person name="Waleron K."/>
            <person name="Waleron M."/>
            <person name="Waleron M."/>
        </authorList>
    </citation>
    <scope>NUCLEOTIDE SEQUENCE [LARGE SCALE GENOMIC DNA]</scope>
    <source>
        <strain evidence="2 3">PKUAC-SCTA183</strain>
    </source>
</reference>
<accession>A0A6M8BI70</accession>
<dbReference type="InterPro" id="IPR015424">
    <property type="entry name" value="PyrdxlP-dep_Trfase"/>
</dbReference>
<dbReference type="InterPro" id="IPR015422">
    <property type="entry name" value="PyrdxlP-dep_Trfase_small"/>
</dbReference>
<dbReference type="KEGG" id="theu:HPC62_07995"/>
<proteinExistence type="predicted"/>
<dbReference type="Pfam" id="PF00266">
    <property type="entry name" value="Aminotran_5"/>
    <property type="match status" value="1"/>
</dbReference>